<feature type="region of interest" description="Disordered" evidence="7">
    <location>
        <begin position="146"/>
        <end position="168"/>
    </location>
</feature>
<dbReference type="PROSITE" id="PS50157">
    <property type="entry name" value="ZINC_FINGER_C2H2_2"/>
    <property type="match status" value="3"/>
</dbReference>
<organism evidence="9 10">
    <name type="scientific">Eptatretus burgeri</name>
    <name type="common">Inshore hagfish</name>
    <dbReference type="NCBI Taxonomy" id="7764"/>
    <lineage>
        <taxon>Eukaryota</taxon>
        <taxon>Metazoa</taxon>
        <taxon>Chordata</taxon>
        <taxon>Craniata</taxon>
        <taxon>Vertebrata</taxon>
        <taxon>Cyclostomata</taxon>
        <taxon>Myxini</taxon>
        <taxon>Myxiniformes</taxon>
        <taxon>Myxinidae</taxon>
        <taxon>Eptatretinae</taxon>
        <taxon>Eptatretus</taxon>
    </lineage>
</organism>
<accession>A0A8C4R778</accession>
<evidence type="ECO:0000256" key="3">
    <source>
        <dbReference type="ARBA" id="ARBA00022771"/>
    </source>
</evidence>
<keyword evidence="5" id="KW-0539">Nucleus</keyword>
<dbReference type="Ensembl" id="ENSEBUT00000026692.1">
    <property type="protein sequence ID" value="ENSEBUP00000026116.1"/>
    <property type="gene ID" value="ENSEBUG00000016090.1"/>
</dbReference>
<dbReference type="Proteomes" id="UP000694388">
    <property type="component" value="Unplaced"/>
</dbReference>
<protein>
    <recommendedName>
        <fullName evidence="8">C2H2-type domain-containing protein</fullName>
    </recommendedName>
</protein>
<evidence type="ECO:0000256" key="5">
    <source>
        <dbReference type="ARBA" id="ARBA00023242"/>
    </source>
</evidence>
<dbReference type="SMART" id="SM00355">
    <property type="entry name" value="ZnF_C2H2"/>
    <property type="match status" value="3"/>
</dbReference>
<evidence type="ECO:0000256" key="6">
    <source>
        <dbReference type="PROSITE-ProRule" id="PRU00042"/>
    </source>
</evidence>
<dbReference type="GeneTree" id="ENSGT01150000286971"/>
<proteinExistence type="predicted"/>
<dbReference type="Gene3D" id="3.30.160.60">
    <property type="entry name" value="Classic Zinc Finger"/>
    <property type="match status" value="2"/>
</dbReference>
<name>A0A8C4R778_EPTBU</name>
<evidence type="ECO:0000256" key="2">
    <source>
        <dbReference type="ARBA" id="ARBA00022737"/>
    </source>
</evidence>
<feature type="domain" description="C2H2-type" evidence="8">
    <location>
        <begin position="250"/>
        <end position="278"/>
    </location>
</feature>
<evidence type="ECO:0000256" key="1">
    <source>
        <dbReference type="ARBA" id="ARBA00022723"/>
    </source>
</evidence>
<evidence type="ECO:0000313" key="10">
    <source>
        <dbReference type="Proteomes" id="UP000694388"/>
    </source>
</evidence>
<evidence type="ECO:0000256" key="4">
    <source>
        <dbReference type="ARBA" id="ARBA00022833"/>
    </source>
</evidence>
<dbReference type="Pfam" id="PF00096">
    <property type="entry name" value="zf-C2H2"/>
    <property type="match status" value="2"/>
</dbReference>
<feature type="domain" description="C2H2-type" evidence="8">
    <location>
        <begin position="279"/>
        <end position="306"/>
    </location>
</feature>
<dbReference type="GO" id="GO:0000978">
    <property type="term" value="F:RNA polymerase II cis-regulatory region sequence-specific DNA binding"/>
    <property type="evidence" value="ECO:0007669"/>
    <property type="project" value="TreeGrafter"/>
</dbReference>
<dbReference type="InterPro" id="IPR036236">
    <property type="entry name" value="Znf_C2H2_sf"/>
</dbReference>
<evidence type="ECO:0000256" key="7">
    <source>
        <dbReference type="SAM" id="MobiDB-lite"/>
    </source>
</evidence>
<dbReference type="SUPFAM" id="SSF57667">
    <property type="entry name" value="beta-beta-alpha zinc fingers"/>
    <property type="match status" value="1"/>
</dbReference>
<feature type="domain" description="C2H2-type" evidence="8">
    <location>
        <begin position="307"/>
        <end position="341"/>
    </location>
</feature>
<keyword evidence="1" id="KW-0479">Metal-binding</keyword>
<dbReference type="InterPro" id="IPR050527">
    <property type="entry name" value="Snail/Krueppel_Znf"/>
</dbReference>
<evidence type="ECO:0000313" key="9">
    <source>
        <dbReference type="Ensembl" id="ENSEBUP00000026116.1"/>
    </source>
</evidence>
<dbReference type="GO" id="GO:0008270">
    <property type="term" value="F:zinc ion binding"/>
    <property type="evidence" value="ECO:0007669"/>
    <property type="project" value="UniProtKB-KW"/>
</dbReference>
<dbReference type="GO" id="GO:0000981">
    <property type="term" value="F:DNA-binding transcription factor activity, RNA polymerase II-specific"/>
    <property type="evidence" value="ECO:0007669"/>
    <property type="project" value="TreeGrafter"/>
</dbReference>
<dbReference type="PANTHER" id="PTHR24388:SF53">
    <property type="entry name" value="CHORION TRANSCRIPTION FACTOR CF2-RELATED"/>
    <property type="match status" value="1"/>
</dbReference>
<dbReference type="AlphaFoldDB" id="A0A8C4R778"/>
<evidence type="ECO:0000259" key="8">
    <source>
        <dbReference type="PROSITE" id="PS50157"/>
    </source>
</evidence>
<keyword evidence="4" id="KW-0862">Zinc</keyword>
<keyword evidence="3 6" id="KW-0863">Zinc-finger</keyword>
<dbReference type="InterPro" id="IPR013087">
    <property type="entry name" value="Znf_C2H2_type"/>
</dbReference>
<keyword evidence="2" id="KW-0677">Repeat</keyword>
<keyword evidence="10" id="KW-1185">Reference proteome</keyword>
<reference evidence="9" key="2">
    <citation type="submission" date="2025-09" db="UniProtKB">
        <authorList>
            <consortium name="Ensembl"/>
        </authorList>
    </citation>
    <scope>IDENTIFICATION</scope>
</reference>
<sequence length="362" mass="40672">MDEAKTFPAWLQARGLKRETAEAVVTELDMQSKGLFIACAESPSMRMELFSLAKQRLPFSMYAELKFFVESLWKLQSADGGRPVLVDVLYSMLNAISLELASCAKKLMSLDSTDESQGERRIELGEEGIRIVDVCSLLQQRDEITSPPSALDGDLHIENTSLDGPTLPGGLDEDLEVPSECIDESNLQGELDPVPMDEKHFVDHITIPSSSQEPLSNVFVKQESCFTPEKEPTFETTSTVVEPSEPASLYSCSRCAQLFLTEDALLLHMERLHRRGRMYKCSVCGRTFAELRMLQKHMAVHKGALPHKCPICRKGFARVSNMQLHMKCPRPVCSCHSSKRSSSLKTTVLWEHCCVELRIWRS</sequence>
<reference evidence="9" key="1">
    <citation type="submission" date="2025-08" db="UniProtKB">
        <authorList>
            <consortium name="Ensembl"/>
        </authorList>
    </citation>
    <scope>IDENTIFICATION</scope>
</reference>
<dbReference type="PANTHER" id="PTHR24388">
    <property type="entry name" value="ZINC FINGER PROTEIN"/>
    <property type="match status" value="1"/>
</dbReference>
<dbReference type="PROSITE" id="PS00028">
    <property type="entry name" value="ZINC_FINGER_C2H2_1"/>
    <property type="match status" value="2"/>
</dbReference>